<dbReference type="RefSeq" id="WP_124709820.1">
    <property type="nucleotide sequence ID" value="NZ_CP033972.1"/>
</dbReference>
<name>A0A3G8JRD8_9ACTN</name>
<dbReference type="InterPro" id="IPR037523">
    <property type="entry name" value="VOC_core"/>
</dbReference>
<dbReference type="Proteomes" id="UP000271469">
    <property type="component" value="Chromosome"/>
</dbReference>
<dbReference type="InterPro" id="IPR029068">
    <property type="entry name" value="Glyas_Bleomycin-R_OHBP_Dase"/>
</dbReference>
<evidence type="ECO:0000313" key="3">
    <source>
        <dbReference type="Proteomes" id="UP000271469"/>
    </source>
</evidence>
<dbReference type="AlphaFoldDB" id="A0A3G8JRD8"/>
<dbReference type="PANTHER" id="PTHR36437:SF2">
    <property type="entry name" value="GLYOXALASE_BLEOMYCIN RESISTANCE PROTEIN_DIOXYGENASE"/>
    <property type="match status" value="1"/>
</dbReference>
<gene>
    <name evidence="2" type="ORF">D7316_04077</name>
</gene>
<dbReference type="Gene3D" id="3.10.180.10">
    <property type="entry name" value="2,3-Dihydroxybiphenyl 1,2-Dioxygenase, domain 1"/>
    <property type="match status" value="1"/>
</dbReference>
<dbReference type="SUPFAM" id="SSF54593">
    <property type="entry name" value="Glyoxalase/Bleomycin resistance protein/Dihydroxybiphenyl dioxygenase"/>
    <property type="match status" value="1"/>
</dbReference>
<dbReference type="KEGG" id="gom:D7316_04077"/>
<feature type="domain" description="VOC" evidence="1">
    <location>
        <begin position="3"/>
        <end position="136"/>
    </location>
</feature>
<dbReference type="PROSITE" id="PS51819">
    <property type="entry name" value="VOC"/>
    <property type="match status" value="1"/>
</dbReference>
<reference evidence="2 3" key="1">
    <citation type="submission" date="2018-11" db="EMBL/GenBank/DDBJ databases">
        <title>Gordonia insulae sp. nov., isolated from an island soil.</title>
        <authorList>
            <person name="Kim Y.S."/>
            <person name="Kim S.B."/>
        </authorList>
    </citation>
    <scope>NUCLEOTIDE SEQUENCE [LARGE SCALE GENOMIC DNA]</scope>
    <source>
        <strain evidence="2 3">MMS17-SY073</strain>
    </source>
</reference>
<protein>
    <recommendedName>
        <fullName evidence="1">VOC domain-containing protein</fullName>
    </recommendedName>
</protein>
<accession>A0A3G8JRD8</accession>
<keyword evidence="3" id="KW-1185">Reference proteome</keyword>
<evidence type="ECO:0000259" key="1">
    <source>
        <dbReference type="PROSITE" id="PS51819"/>
    </source>
</evidence>
<dbReference type="EMBL" id="CP033972">
    <property type="protein sequence ID" value="AZG47466.1"/>
    <property type="molecule type" value="Genomic_DNA"/>
</dbReference>
<dbReference type="PANTHER" id="PTHR36437">
    <property type="entry name" value="GLYOXALASE/BLEOMYCIN RESISTANCE PROTEIN/DIOXYGENASE"/>
    <property type="match status" value="1"/>
</dbReference>
<evidence type="ECO:0000313" key="2">
    <source>
        <dbReference type="EMBL" id="AZG47466.1"/>
    </source>
</evidence>
<sequence length="143" mass="15502">MIRIASAQLWVHDQDAALEFWTRKVGMEIRQDVSFDELGGFRWLTVGPPGQEDVSIVLMAIPGPPMIDAGTQDEIAALTAKGFAGTVFLTTDDCQASYDELAARGVEFTETPEQRPYGIDAGFRDPSGNSVRLTQLAPDLATA</sequence>
<dbReference type="OrthoDB" id="9794917at2"/>
<dbReference type="InterPro" id="IPR004360">
    <property type="entry name" value="Glyas_Fos-R_dOase_dom"/>
</dbReference>
<proteinExistence type="predicted"/>
<dbReference type="Pfam" id="PF00903">
    <property type="entry name" value="Glyoxalase"/>
    <property type="match status" value="1"/>
</dbReference>
<organism evidence="2 3">
    <name type="scientific">Gordonia insulae</name>
    <dbReference type="NCBI Taxonomy" id="2420509"/>
    <lineage>
        <taxon>Bacteria</taxon>
        <taxon>Bacillati</taxon>
        <taxon>Actinomycetota</taxon>
        <taxon>Actinomycetes</taxon>
        <taxon>Mycobacteriales</taxon>
        <taxon>Gordoniaceae</taxon>
        <taxon>Gordonia</taxon>
    </lineage>
</organism>